<dbReference type="SUPFAM" id="SSF54631">
    <property type="entry name" value="CBS-domain pair"/>
    <property type="match status" value="1"/>
</dbReference>
<sequence length="381" mass="41789">MSGQLLAFSRRLFGWLPRTVQARPGEWVRAATGAALAVIFTYWISSLLYGSTTAMILLGPAGASAVLLFVVSTGALAQPWPVLGSYLLSAVIGVAALHLPLPEMALGQRMFGAVALVVLGMLMLRCIHPPGSAMTVVIVLAGDLLEPLGGWLVLPIMLNACCLLFCATLYNNLTGIRYPKQAPRTDLHRTQDILPEQRVGFTEEDLDRALDKLGSFVDITRHDLEQIIRDTESSALRRKMGNIRAEQIMSRDIRTVGPDTTVRQAIGMFRHHHVKTLPVVNTEGKVQGIISLSDLLAQLDLPMGRILPTRVNLWRDQPLHHIMTAPVVTVDRHTHVVDMIPLLSSQGLHCLPVLENDRIVGMVTQTDVIAALHRDLVNHLA</sequence>
<dbReference type="InterPro" id="IPR000644">
    <property type="entry name" value="CBS_dom"/>
</dbReference>
<dbReference type="PANTHER" id="PTHR43080">
    <property type="entry name" value="CBS DOMAIN-CONTAINING PROTEIN CBSX3, MITOCHONDRIAL"/>
    <property type="match status" value="1"/>
</dbReference>
<feature type="transmembrane region" description="Helical" evidence="3">
    <location>
        <begin position="27"/>
        <end position="49"/>
    </location>
</feature>
<comment type="caution">
    <text evidence="5">The sequence shown here is derived from an EMBL/GenBank/DDBJ whole genome shotgun (WGS) entry which is preliminary data.</text>
</comment>
<dbReference type="PROSITE" id="PS51371">
    <property type="entry name" value="CBS"/>
    <property type="match status" value="2"/>
</dbReference>
<keyword evidence="3" id="KW-1133">Transmembrane helix</keyword>
<dbReference type="Gene3D" id="3.10.580.10">
    <property type="entry name" value="CBS-domain"/>
    <property type="match status" value="1"/>
</dbReference>
<feature type="transmembrane region" description="Helical" evidence="3">
    <location>
        <begin position="56"/>
        <end position="77"/>
    </location>
</feature>
<feature type="transmembrane region" description="Helical" evidence="3">
    <location>
        <begin position="148"/>
        <end position="170"/>
    </location>
</feature>
<feature type="domain" description="CBS" evidence="4">
    <location>
        <begin position="323"/>
        <end position="381"/>
    </location>
</feature>
<dbReference type="Proteomes" id="UP000633263">
    <property type="component" value="Unassembled WGS sequence"/>
</dbReference>
<evidence type="ECO:0000256" key="3">
    <source>
        <dbReference type="SAM" id="Phobius"/>
    </source>
</evidence>
<accession>A0ABQ2CIC0</accession>
<dbReference type="PANTHER" id="PTHR43080:SF2">
    <property type="entry name" value="CBS DOMAIN-CONTAINING PROTEIN"/>
    <property type="match status" value="1"/>
</dbReference>
<dbReference type="SMART" id="SM00116">
    <property type="entry name" value="CBS"/>
    <property type="match status" value="2"/>
</dbReference>
<feature type="domain" description="CBS" evidence="4">
    <location>
        <begin position="249"/>
        <end position="309"/>
    </location>
</feature>
<keyword evidence="1 2" id="KW-0129">CBS domain</keyword>
<dbReference type="InterPro" id="IPR058581">
    <property type="entry name" value="TM_HPP"/>
</dbReference>
<evidence type="ECO:0000313" key="5">
    <source>
        <dbReference type="EMBL" id="GGI90725.1"/>
    </source>
</evidence>
<dbReference type="Pfam" id="PF00571">
    <property type="entry name" value="CBS"/>
    <property type="match status" value="2"/>
</dbReference>
<organism evidence="5 6">
    <name type="scientific">Halopseudomonas pertucinogena</name>
    <dbReference type="NCBI Taxonomy" id="86175"/>
    <lineage>
        <taxon>Bacteria</taxon>
        <taxon>Pseudomonadati</taxon>
        <taxon>Pseudomonadota</taxon>
        <taxon>Gammaproteobacteria</taxon>
        <taxon>Pseudomonadales</taxon>
        <taxon>Pseudomonadaceae</taxon>
        <taxon>Halopseudomonas</taxon>
    </lineage>
</organism>
<evidence type="ECO:0000256" key="2">
    <source>
        <dbReference type="PROSITE-ProRule" id="PRU00703"/>
    </source>
</evidence>
<dbReference type="Pfam" id="PF04982">
    <property type="entry name" value="TM_HPP"/>
    <property type="match status" value="1"/>
</dbReference>
<keyword evidence="3" id="KW-0812">Transmembrane</keyword>
<protein>
    <recommendedName>
        <fullName evidence="4">CBS domain-containing protein</fullName>
    </recommendedName>
</protein>
<gene>
    <name evidence="5" type="ORF">GCM10009083_03890</name>
</gene>
<evidence type="ECO:0000259" key="4">
    <source>
        <dbReference type="PROSITE" id="PS51371"/>
    </source>
</evidence>
<keyword evidence="6" id="KW-1185">Reference proteome</keyword>
<keyword evidence="3" id="KW-0472">Membrane</keyword>
<dbReference type="RefSeq" id="WP_188634900.1">
    <property type="nucleotide sequence ID" value="NZ_BMNN01000001.1"/>
</dbReference>
<feature type="transmembrane region" description="Helical" evidence="3">
    <location>
        <begin position="83"/>
        <end position="101"/>
    </location>
</feature>
<dbReference type="InterPro" id="IPR051257">
    <property type="entry name" value="Diverse_CBS-Domain"/>
</dbReference>
<dbReference type="InterPro" id="IPR046342">
    <property type="entry name" value="CBS_dom_sf"/>
</dbReference>
<dbReference type="CDD" id="cd04600">
    <property type="entry name" value="CBS_pair_HPP_assoc"/>
    <property type="match status" value="1"/>
</dbReference>
<dbReference type="EMBL" id="BMNN01000001">
    <property type="protein sequence ID" value="GGI90725.1"/>
    <property type="molecule type" value="Genomic_DNA"/>
</dbReference>
<feature type="transmembrane region" description="Helical" evidence="3">
    <location>
        <begin position="113"/>
        <end position="142"/>
    </location>
</feature>
<proteinExistence type="predicted"/>
<reference evidence="6" key="1">
    <citation type="journal article" date="2019" name="Int. J. Syst. Evol. Microbiol.">
        <title>The Global Catalogue of Microorganisms (GCM) 10K type strain sequencing project: providing services to taxonomists for standard genome sequencing and annotation.</title>
        <authorList>
            <consortium name="The Broad Institute Genomics Platform"/>
            <consortium name="The Broad Institute Genome Sequencing Center for Infectious Disease"/>
            <person name="Wu L."/>
            <person name="Ma J."/>
        </authorList>
    </citation>
    <scope>NUCLEOTIDE SEQUENCE [LARGE SCALE GENOMIC DNA]</scope>
    <source>
        <strain evidence="6">JCM 11590</strain>
    </source>
</reference>
<evidence type="ECO:0000256" key="1">
    <source>
        <dbReference type="ARBA" id="ARBA00023122"/>
    </source>
</evidence>
<name>A0ABQ2CIC0_9GAMM</name>
<evidence type="ECO:0000313" key="6">
    <source>
        <dbReference type="Proteomes" id="UP000633263"/>
    </source>
</evidence>